<evidence type="ECO:0000256" key="6">
    <source>
        <dbReference type="ARBA" id="ARBA00023136"/>
    </source>
</evidence>
<dbReference type="PRINTS" id="PR00500">
    <property type="entry name" value="POLYCYSTIN1"/>
</dbReference>
<accession>A0ABN9CNV5</accession>
<feature type="domain" description="PLAT" evidence="10">
    <location>
        <begin position="119"/>
        <end position="234"/>
    </location>
</feature>
<proteinExistence type="inferred from homology"/>
<feature type="transmembrane region" description="Helical" evidence="9">
    <location>
        <begin position="585"/>
        <end position="604"/>
    </location>
</feature>
<evidence type="ECO:0000256" key="4">
    <source>
        <dbReference type="ARBA" id="ARBA00022737"/>
    </source>
</evidence>
<keyword evidence="4" id="KW-0677">Repeat</keyword>
<organism evidence="12 13">
    <name type="scientific">Staurois parvus</name>
    <dbReference type="NCBI Taxonomy" id="386267"/>
    <lineage>
        <taxon>Eukaryota</taxon>
        <taxon>Metazoa</taxon>
        <taxon>Chordata</taxon>
        <taxon>Craniata</taxon>
        <taxon>Vertebrata</taxon>
        <taxon>Euteleostomi</taxon>
        <taxon>Amphibia</taxon>
        <taxon>Batrachia</taxon>
        <taxon>Anura</taxon>
        <taxon>Neobatrachia</taxon>
        <taxon>Ranoidea</taxon>
        <taxon>Ranidae</taxon>
        <taxon>Staurois</taxon>
    </lineage>
</organism>
<feature type="transmembrane region" description="Helical" evidence="9">
    <location>
        <begin position="74"/>
        <end position="96"/>
    </location>
</feature>
<dbReference type="PANTHER" id="PTHR46730:SF3">
    <property type="entry name" value="POLYCYSTIN-1"/>
    <property type="match status" value="1"/>
</dbReference>
<evidence type="ECO:0000313" key="13">
    <source>
        <dbReference type="Proteomes" id="UP001162483"/>
    </source>
</evidence>
<dbReference type="PROSITE" id="PS50221">
    <property type="entry name" value="GAIN_B"/>
    <property type="match status" value="1"/>
</dbReference>
<keyword evidence="6 9" id="KW-0472">Membrane</keyword>
<comment type="caution">
    <text evidence="12">The sequence shown here is derived from an EMBL/GenBank/DDBJ whole genome shotgun (WGS) entry which is preliminary data.</text>
</comment>
<evidence type="ECO:0000256" key="8">
    <source>
        <dbReference type="PROSITE-ProRule" id="PRU00152"/>
    </source>
</evidence>
<dbReference type="InterPro" id="IPR057244">
    <property type="entry name" value="GAIN_B"/>
</dbReference>
<evidence type="ECO:0000259" key="10">
    <source>
        <dbReference type="PROSITE" id="PS50095"/>
    </source>
</evidence>
<evidence type="ECO:0000259" key="11">
    <source>
        <dbReference type="PROSITE" id="PS50221"/>
    </source>
</evidence>
<evidence type="ECO:0000256" key="2">
    <source>
        <dbReference type="ARBA" id="ARBA00007200"/>
    </source>
</evidence>
<keyword evidence="7" id="KW-1015">Disulfide bond</keyword>
<dbReference type="SMART" id="SM00308">
    <property type="entry name" value="LH2"/>
    <property type="match status" value="1"/>
</dbReference>
<reference evidence="12" key="1">
    <citation type="submission" date="2023-05" db="EMBL/GenBank/DDBJ databases">
        <authorList>
            <person name="Stuckert A."/>
        </authorList>
    </citation>
    <scope>NUCLEOTIDE SEQUENCE</scope>
</reference>
<dbReference type="PROSITE" id="PS50095">
    <property type="entry name" value="PLAT"/>
    <property type="match status" value="1"/>
</dbReference>
<evidence type="ECO:0008006" key="14">
    <source>
        <dbReference type="Google" id="ProtNLM"/>
    </source>
</evidence>
<dbReference type="CDD" id="cd01752">
    <property type="entry name" value="PLAT_polycystin"/>
    <property type="match status" value="1"/>
</dbReference>
<dbReference type="InterPro" id="IPR036392">
    <property type="entry name" value="PLAT/LH2_dom_sf"/>
</dbReference>
<comment type="caution">
    <text evidence="8">Lacks conserved residue(s) required for the propagation of feature annotation.</text>
</comment>
<feature type="transmembrane region" description="Helical" evidence="9">
    <location>
        <begin position="671"/>
        <end position="691"/>
    </location>
</feature>
<feature type="domain" description="GAIN-B" evidence="11">
    <location>
        <begin position="1"/>
        <end position="64"/>
    </location>
</feature>
<comment type="similarity">
    <text evidence="2">Belongs to the polycystin family.</text>
</comment>
<feature type="transmembrane region" description="Helical" evidence="9">
    <location>
        <begin position="282"/>
        <end position="303"/>
    </location>
</feature>
<dbReference type="SMART" id="SM00303">
    <property type="entry name" value="GPS"/>
    <property type="match status" value="1"/>
</dbReference>
<dbReference type="EMBL" id="CATNWA010011489">
    <property type="protein sequence ID" value="CAI9561850.1"/>
    <property type="molecule type" value="Genomic_DNA"/>
</dbReference>
<evidence type="ECO:0000256" key="9">
    <source>
        <dbReference type="SAM" id="Phobius"/>
    </source>
</evidence>
<dbReference type="InterPro" id="IPR000203">
    <property type="entry name" value="GPS"/>
</dbReference>
<dbReference type="InterPro" id="IPR001024">
    <property type="entry name" value="PLAT/LH2_dom"/>
</dbReference>
<dbReference type="InterPro" id="IPR042060">
    <property type="entry name" value="PLAT_polycystin1"/>
</dbReference>
<dbReference type="Gene3D" id="2.60.60.20">
    <property type="entry name" value="PLAT/LH2 domain"/>
    <property type="match status" value="1"/>
</dbReference>
<evidence type="ECO:0000256" key="3">
    <source>
        <dbReference type="ARBA" id="ARBA00022692"/>
    </source>
</evidence>
<keyword evidence="3 9" id="KW-0812">Transmembrane</keyword>
<keyword evidence="5 9" id="KW-1133">Transmembrane helix</keyword>
<name>A0ABN9CNV5_9NEOB</name>
<evidence type="ECO:0000256" key="5">
    <source>
        <dbReference type="ARBA" id="ARBA00022989"/>
    </source>
</evidence>
<feature type="transmembrane region" description="Helical" evidence="9">
    <location>
        <begin position="323"/>
        <end position="345"/>
    </location>
</feature>
<dbReference type="InterPro" id="IPR000434">
    <property type="entry name" value="PC1"/>
</dbReference>
<dbReference type="PANTHER" id="PTHR46730">
    <property type="entry name" value="POLYCYSTIN-1"/>
    <property type="match status" value="1"/>
</dbReference>
<keyword evidence="13" id="KW-1185">Reference proteome</keyword>
<evidence type="ECO:0000313" key="12">
    <source>
        <dbReference type="EMBL" id="CAI9561850.1"/>
    </source>
</evidence>
<dbReference type="Proteomes" id="UP001162483">
    <property type="component" value="Unassembled WGS sequence"/>
</dbReference>
<sequence>MWSSVDVTVGLYTSLCQYFDGTEMRWKTEGLVPLEDTRSDQAVCLTQHLTAFGASLFVPPHSVNFIYPPPHPGINYIVLLTCAVCFATYSVATIIVHKLDLLDVSKAGVIPFCGKAGVYKYEVLVKTGWGRGSGTTAHVGISLYGVDNKSGHRHLDGENTFHRNSVDIFQIATEKSLGNVWKIRLWHDNKGLSPSWYVQHVIIRDLQSSKNYFFLVNDWLSVGQEESGRRVEKEIFAASETELKRFSRIFVAELQRGISEKHVWLSMWDRPPRSRFTRVQRATCCAVLIFLFLCANTVWYGVVGDRNHGDGAVSQVVPLSVDSVAVGLVTSILVYPIYLFIHFLFRRARSKTCIRPSLTYFDQNSLEIDNYLDNVMMESSFMTYTGIHGEGFSDQTKTEIIVDDTKGFIQWSANDGMLSWPDLLSDPTIMGNSIQKLEKHRSQHLGLDGSSHPSEEDNVILGLPPSMPRHFLASDGASSMSLPQNLRRISRTETDLLSDLSNPFADKTETIMLDKLNEKGQTITGPPREVKSIKSNRTVITDAFQRRGTMLPSWCIRVAHVLSCFLLFCCFGVSVWIGVGFTSSVGLMWLISGIFSFLFSFFVLEPLKVLAEALYFALVVKRLHPEEEDTLVECPLVEQVSERITKVRPPQGFALFQAREEARKVKLLHRVLKNLVVYMLFFLVVLLTNYGDSSVNSSAYLLQRSIRQELASQRFLQIRRYCSDTID</sequence>
<dbReference type="SUPFAM" id="SSF49723">
    <property type="entry name" value="Lipase/lipooxygenase domain (PLAT/LH2 domain)"/>
    <property type="match status" value="1"/>
</dbReference>
<dbReference type="Pfam" id="PF01477">
    <property type="entry name" value="PLAT"/>
    <property type="match status" value="1"/>
</dbReference>
<evidence type="ECO:0000256" key="1">
    <source>
        <dbReference type="ARBA" id="ARBA00004370"/>
    </source>
</evidence>
<gene>
    <name evidence="12" type="ORF">SPARVUS_LOCUS5500945</name>
</gene>
<comment type="subcellular location">
    <subcellularLocation>
        <location evidence="1">Membrane</location>
    </subcellularLocation>
</comment>
<evidence type="ECO:0000256" key="7">
    <source>
        <dbReference type="ARBA" id="ARBA00023157"/>
    </source>
</evidence>
<protein>
    <recommendedName>
        <fullName evidence="14">PLAT domain-containing protein</fullName>
    </recommendedName>
</protein>
<feature type="transmembrane region" description="Helical" evidence="9">
    <location>
        <begin position="554"/>
        <end position="579"/>
    </location>
</feature>